<dbReference type="Pfam" id="PF19238">
    <property type="entry name" value="Radical_SAM_2"/>
    <property type="match status" value="1"/>
</dbReference>
<dbReference type="InterPro" id="IPR058240">
    <property type="entry name" value="rSAM_sf"/>
</dbReference>
<dbReference type="InterPro" id="IPR001478">
    <property type="entry name" value="PDZ"/>
</dbReference>
<feature type="domain" description="PDZ" evidence="1">
    <location>
        <begin position="1"/>
        <end position="69"/>
    </location>
</feature>
<dbReference type="AlphaFoldDB" id="A0A1T4RNG6"/>
<dbReference type="Proteomes" id="UP000189933">
    <property type="component" value="Unassembled WGS sequence"/>
</dbReference>
<dbReference type="SUPFAM" id="SSF50156">
    <property type="entry name" value="PDZ domain-like"/>
    <property type="match status" value="1"/>
</dbReference>
<dbReference type="InterPro" id="IPR036034">
    <property type="entry name" value="PDZ_sf"/>
</dbReference>
<keyword evidence="3" id="KW-1185">Reference proteome</keyword>
<evidence type="ECO:0000259" key="1">
    <source>
        <dbReference type="PROSITE" id="PS50106"/>
    </source>
</evidence>
<reference evidence="3" key="1">
    <citation type="submission" date="2017-02" db="EMBL/GenBank/DDBJ databases">
        <authorList>
            <person name="Varghese N."/>
            <person name="Submissions S."/>
        </authorList>
    </citation>
    <scope>NUCLEOTIDE SEQUENCE [LARGE SCALE GENOMIC DNA]</scope>
    <source>
        <strain evidence="3">DSM 16521</strain>
    </source>
</reference>
<dbReference type="OrthoDB" id="9774724at2"/>
<accession>A0A1T4RNG6</accession>
<proteinExistence type="predicted"/>
<dbReference type="CDD" id="cd01335">
    <property type="entry name" value="Radical_SAM"/>
    <property type="match status" value="1"/>
</dbReference>
<dbReference type="InterPro" id="IPR045375">
    <property type="entry name" value="Put_radical_SAM-like_N"/>
</dbReference>
<gene>
    <name evidence="2" type="ORF">SAMN02745885_02192</name>
</gene>
<dbReference type="RefSeq" id="WP_078666203.1">
    <property type="nucleotide sequence ID" value="NZ_FUXM01000033.1"/>
</dbReference>
<dbReference type="SUPFAM" id="SSF102114">
    <property type="entry name" value="Radical SAM enzymes"/>
    <property type="match status" value="1"/>
</dbReference>
<evidence type="ECO:0000313" key="2">
    <source>
        <dbReference type="EMBL" id="SKA17502.1"/>
    </source>
</evidence>
<dbReference type="Pfam" id="PF17820">
    <property type="entry name" value="PDZ_6"/>
    <property type="match status" value="1"/>
</dbReference>
<dbReference type="Gene3D" id="3.20.20.70">
    <property type="entry name" value="Aldolase class I"/>
    <property type="match status" value="1"/>
</dbReference>
<dbReference type="PROSITE" id="PS50106">
    <property type="entry name" value="PDZ"/>
    <property type="match status" value="1"/>
</dbReference>
<organism evidence="2 3">
    <name type="scientific">Carboxydocella sporoproducens DSM 16521</name>
    <dbReference type="NCBI Taxonomy" id="1121270"/>
    <lineage>
        <taxon>Bacteria</taxon>
        <taxon>Bacillati</taxon>
        <taxon>Bacillota</taxon>
        <taxon>Clostridia</taxon>
        <taxon>Eubacteriales</taxon>
        <taxon>Clostridiales Family XVI. Incertae Sedis</taxon>
        <taxon>Carboxydocella</taxon>
    </lineage>
</organism>
<evidence type="ECO:0000313" key="3">
    <source>
        <dbReference type="Proteomes" id="UP000189933"/>
    </source>
</evidence>
<dbReference type="InterPro" id="IPR007549">
    <property type="entry name" value="DUF512"/>
</dbReference>
<dbReference type="Pfam" id="PF04459">
    <property type="entry name" value="DUF512"/>
    <property type="match status" value="1"/>
</dbReference>
<dbReference type="Gene3D" id="2.30.42.10">
    <property type="match status" value="1"/>
</dbReference>
<protein>
    <submittedName>
        <fullName evidence="2">Putative radical SAM enzyme, TIGR03279 family</fullName>
    </submittedName>
</protein>
<dbReference type="InterPro" id="IPR013785">
    <property type="entry name" value="Aldolase_TIM"/>
</dbReference>
<dbReference type="EMBL" id="FUXM01000033">
    <property type="protein sequence ID" value="SKA17502.1"/>
    <property type="molecule type" value="Genomic_DNA"/>
</dbReference>
<name>A0A1T4RNG6_9FIRM</name>
<dbReference type="InterPro" id="IPR041489">
    <property type="entry name" value="PDZ_6"/>
</dbReference>
<sequence length="439" mass="49257">MTQAAVIASVQTESFGERIGLKPGDRILAVNGEAVRDLIDMQFALAEEKLSLTIERSGAIFTLSVQKQWDEDLGIELESAVFDGIRRCANRCKFCFVEQMPPGMRESLYVKDDDYRLSVLHGNFITLTNLREEDLQRIEKLHLSPLYVSVHTTNPELRQELMGNRKAGQVLQQLQRLAAAGIELHTQIVCVPDYNDREELDKTVADLVSLYPQVQSIAVVPVGLTAHRNGLAKLRTFTSQEAANLIDQVERWQEKNRQEFDCYLVYAADEFYLMAGRSIPENERYEDFPQLENGVGLVRTFLDNWEDSKEELPKKQGKSRKALWITGVSFARVLQQVAAEAEAITGAKFEVLAVPNRFFGPTVTVTGLLTGEDILAALSESQNVDVVFLPDIIFRRGEMVTLDGMTVDEIADKAGVKVEVISSNGEDLVVMIKRWLTGE</sequence>